<dbReference type="EMBL" id="JAPDFW010000058">
    <property type="protein sequence ID" value="KAJ5077429.1"/>
    <property type="molecule type" value="Genomic_DNA"/>
</dbReference>
<gene>
    <name evidence="2" type="ORF">M0811_05952</name>
</gene>
<organism evidence="2 3">
    <name type="scientific">Anaeramoeba ignava</name>
    <name type="common">Anaerobic marine amoeba</name>
    <dbReference type="NCBI Taxonomy" id="1746090"/>
    <lineage>
        <taxon>Eukaryota</taxon>
        <taxon>Metamonada</taxon>
        <taxon>Anaeramoebidae</taxon>
        <taxon>Anaeramoeba</taxon>
    </lineage>
</organism>
<proteinExistence type="predicted"/>
<keyword evidence="3" id="KW-1185">Reference proteome</keyword>
<evidence type="ECO:0000313" key="2">
    <source>
        <dbReference type="EMBL" id="KAJ5077429.1"/>
    </source>
</evidence>
<dbReference type="OrthoDB" id="6122852at2759"/>
<reference evidence="2" key="1">
    <citation type="submission" date="2022-10" db="EMBL/GenBank/DDBJ databases">
        <title>Novel sulphate-reducing endosymbionts in the free-living metamonad Anaeramoeba.</title>
        <authorList>
            <person name="Jerlstrom-Hultqvist J."/>
            <person name="Cepicka I."/>
            <person name="Gallot-Lavallee L."/>
            <person name="Salas-Leiva D."/>
            <person name="Curtis B.A."/>
            <person name="Zahonova K."/>
            <person name="Pipaliya S."/>
            <person name="Dacks J."/>
            <person name="Roger A.J."/>
        </authorList>
    </citation>
    <scope>NUCLEOTIDE SEQUENCE</scope>
    <source>
        <strain evidence="2">BMAN</strain>
    </source>
</reference>
<evidence type="ECO:0000313" key="3">
    <source>
        <dbReference type="Proteomes" id="UP001149090"/>
    </source>
</evidence>
<accession>A0A9Q0RG65</accession>
<sequence>MKKGFSAKKDGFDCKIWHDKCDNKGKTLVIIKTKDNFIFGGFTEVGFTTDQSKWSTKWRDPDRGMITDPNSFIFSLRNDKNDRKPEKFTIRKGEQSNAIFYYYSSYGPSFGFIDSPGDFRLYNDLQLGYSNFGRSYNLPNGIKQRTNEAKSYLAGSYKSSKVDEVETYFL</sequence>
<dbReference type="AlphaFoldDB" id="A0A9Q0RG65"/>
<dbReference type="Pfam" id="PF07534">
    <property type="entry name" value="TLD"/>
    <property type="match status" value="1"/>
</dbReference>
<protein>
    <recommendedName>
        <fullName evidence="1">TLDc domain-containing protein</fullName>
    </recommendedName>
</protein>
<dbReference type="PROSITE" id="PS51886">
    <property type="entry name" value="TLDC"/>
    <property type="match status" value="1"/>
</dbReference>
<feature type="domain" description="TLDc" evidence="1">
    <location>
        <begin position="1"/>
        <end position="170"/>
    </location>
</feature>
<dbReference type="InterPro" id="IPR006571">
    <property type="entry name" value="TLDc_dom"/>
</dbReference>
<evidence type="ECO:0000259" key="1">
    <source>
        <dbReference type="PROSITE" id="PS51886"/>
    </source>
</evidence>
<dbReference type="Proteomes" id="UP001149090">
    <property type="component" value="Unassembled WGS sequence"/>
</dbReference>
<name>A0A9Q0RG65_ANAIG</name>
<comment type="caution">
    <text evidence="2">The sequence shown here is derived from an EMBL/GenBank/DDBJ whole genome shotgun (WGS) entry which is preliminary data.</text>
</comment>